<evidence type="ECO:0000256" key="5">
    <source>
        <dbReference type="ARBA" id="ARBA00022989"/>
    </source>
</evidence>
<dbReference type="PANTHER" id="PTHR28259:SF1">
    <property type="entry name" value="FLUORIDE EXPORT PROTEIN 1-RELATED"/>
    <property type="match status" value="1"/>
</dbReference>
<dbReference type="RefSeq" id="WP_029096294.1">
    <property type="nucleotide sequence ID" value="NZ_BRLG01000041.1"/>
</dbReference>
<keyword evidence="9 12" id="KW-0407">Ion channel</keyword>
<evidence type="ECO:0000256" key="1">
    <source>
        <dbReference type="ARBA" id="ARBA00004651"/>
    </source>
</evidence>
<keyword evidence="4 12" id="KW-0812">Transmembrane</keyword>
<dbReference type="GO" id="GO:0062054">
    <property type="term" value="F:fluoride channel activity"/>
    <property type="evidence" value="ECO:0007669"/>
    <property type="project" value="UniProtKB-UniRule"/>
</dbReference>
<comment type="subcellular location">
    <subcellularLocation>
        <location evidence="1 12">Cell membrane</location>
        <topology evidence="1 12">Multi-pass membrane protein</topology>
    </subcellularLocation>
</comment>
<evidence type="ECO:0000256" key="11">
    <source>
        <dbReference type="ARBA" id="ARBA00035585"/>
    </source>
</evidence>
<organism evidence="13 15">
    <name type="scientific">Budvicia aquatica</name>
    <dbReference type="NCBI Taxonomy" id="82979"/>
    <lineage>
        <taxon>Bacteria</taxon>
        <taxon>Pseudomonadati</taxon>
        <taxon>Pseudomonadota</taxon>
        <taxon>Gammaproteobacteria</taxon>
        <taxon>Enterobacterales</taxon>
        <taxon>Budviciaceae</taxon>
        <taxon>Budvicia</taxon>
    </lineage>
</organism>
<dbReference type="HAMAP" id="MF_00454">
    <property type="entry name" value="FluC"/>
    <property type="match status" value="1"/>
</dbReference>
<keyword evidence="6 12" id="KW-0915">Sodium</keyword>
<dbReference type="EMBL" id="PDDX01000001">
    <property type="protein sequence ID" value="PHI29120.1"/>
    <property type="molecule type" value="Genomic_DNA"/>
</dbReference>
<feature type="transmembrane region" description="Helical" evidence="12">
    <location>
        <begin position="71"/>
        <end position="94"/>
    </location>
</feature>
<keyword evidence="2 12" id="KW-1003">Cell membrane</keyword>
<evidence type="ECO:0000313" key="15">
    <source>
        <dbReference type="Proteomes" id="UP000224974"/>
    </source>
</evidence>
<feature type="transmembrane region" description="Helical" evidence="12">
    <location>
        <begin position="106"/>
        <end position="125"/>
    </location>
</feature>
<accession>A0A2C6BYC5</accession>
<comment type="function">
    <text evidence="12">Fluoride-specific ion channel. Important for reducing fluoride concentration in the cell, thus reducing its toxicity.</text>
</comment>
<evidence type="ECO:0000313" key="13">
    <source>
        <dbReference type="EMBL" id="PHI29120.1"/>
    </source>
</evidence>
<dbReference type="Proteomes" id="UP000224974">
    <property type="component" value="Unassembled WGS sequence"/>
</dbReference>
<dbReference type="Proteomes" id="UP000373449">
    <property type="component" value="Unassembled WGS sequence"/>
</dbReference>
<dbReference type="NCBIfam" id="TIGR00494">
    <property type="entry name" value="crcB"/>
    <property type="match status" value="1"/>
</dbReference>
<feature type="binding site" evidence="12">
    <location>
        <position position="81"/>
    </location>
    <ligand>
        <name>Na(+)</name>
        <dbReference type="ChEBI" id="CHEBI:29101"/>
        <note>structural</note>
    </ligand>
</feature>
<dbReference type="GO" id="GO:0140114">
    <property type="term" value="P:cellular detoxification of fluoride"/>
    <property type="evidence" value="ECO:0007669"/>
    <property type="project" value="UniProtKB-UniRule"/>
</dbReference>
<comment type="catalytic activity">
    <reaction evidence="11">
        <text>fluoride(in) = fluoride(out)</text>
        <dbReference type="Rhea" id="RHEA:76159"/>
        <dbReference type="ChEBI" id="CHEBI:17051"/>
    </reaction>
    <physiologicalReaction direction="left-to-right" evidence="11">
        <dbReference type="Rhea" id="RHEA:76160"/>
    </physiologicalReaction>
</comment>
<dbReference type="STRING" id="1111728.GCA_000427805_00715"/>
<evidence type="ECO:0000256" key="7">
    <source>
        <dbReference type="ARBA" id="ARBA00023065"/>
    </source>
</evidence>
<dbReference type="PANTHER" id="PTHR28259">
    <property type="entry name" value="FLUORIDE EXPORT PROTEIN 1-RELATED"/>
    <property type="match status" value="1"/>
</dbReference>
<gene>
    <name evidence="12 13" type="primary">crcB</name>
    <name evidence="14" type="synonym">crcB_2</name>
    <name evidence="12" type="synonym">fluC</name>
    <name evidence="13" type="ORF">CRN84_07195</name>
    <name evidence="14" type="ORF">NCTC12282_02221</name>
</gene>
<evidence type="ECO:0000256" key="12">
    <source>
        <dbReference type="HAMAP-Rule" id="MF_00454"/>
    </source>
</evidence>
<reference evidence="14 16" key="3">
    <citation type="submission" date="2019-03" db="EMBL/GenBank/DDBJ databases">
        <authorList>
            <consortium name="Pathogen Informatics"/>
        </authorList>
    </citation>
    <scope>NUCLEOTIDE SEQUENCE [LARGE SCALE GENOMIC DNA]</scope>
    <source>
        <strain evidence="14 16">NCTC12282</strain>
    </source>
</reference>
<reference evidence="13" key="2">
    <citation type="submission" date="2017-09" db="EMBL/GenBank/DDBJ databases">
        <title>FDA dAtabase for Regulatory Grade micrObial Sequences (FDA-ARGOS): Supporting development and validation of Infectious Disease Dx tests.</title>
        <authorList>
            <person name="Minogue T."/>
            <person name="Wolcott M."/>
            <person name="Wasieloski L."/>
            <person name="Aguilar W."/>
            <person name="Moore D."/>
            <person name="Tallon L.J."/>
            <person name="Sadzewicz L."/>
            <person name="Ott S."/>
            <person name="Zhao X."/>
            <person name="Nagaraj S."/>
            <person name="Vavikolanu K."/>
            <person name="Aluvathingal J."/>
            <person name="Nadendla S."/>
            <person name="Sichtig H."/>
        </authorList>
    </citation>
    <scope>NUCLEOTIDE SEQUENCE</scope>
    <source>
        <strain evidence="13">FDAARGOS_387</strain>
    </source>
</reference>
<keyword evidence="15" id="KW-1185">Reference proteome</keyword>
<keyword evidence="12" id="KW-0479">Metal-binding</keyword>
<evidence type="ECO:0000313" key="14">
    <source>
        <dbReference type="EMBL" id="VFS47286.1"/>
    </source>
</evidence>
<sequence length="128" mass="13743">MSYSITLMVVAFGGALGAVSRFQITNWFSVWFGTNFPYATLAVNVGGSLVMGLLMAALTQGSLISPHWRPLIGVGFLGALTTFSTFSFDTLILFTQGEWLKAGLNIILNVALCLIAVAVGYFLLIKTQ</sequence>
<evidence type="ECO:0000256" key="6">
    <source>
        <dbReference type="ARBA" id="ARBA00023053"/>
    </source>
</evidence>
<reference evidence="15" key="1">
    <citation type="submission" date="2017-09" db="EMBL/GenBank/DDBJ databases">
        <title>FDA dAtabase for Regulatory Grade micrObial Sequences (FDA-ARGOS): Supporting development and validation of Infectious Disease Dx tests.</title>
        <authorList>
            <person name="Minogue T."/>
            <person name="Wolcott M."/>
            <person name="Wasieloski L."/>
            <person name="Aguilar W."/>
            <person name="Moore D."/>
            <person name="Tallon L."/>
            <person name="Sadzewicz L."/>
            <person name="Ott S."/>
            <person name="Zhao X."/>
            <person name="Nagaraj S."/>
            <person name="Vavikolanu K."/>
            <person name="Aluvathingal J."/>
            <person name="Nadendla S."/>
            <person name="Sichtig H."/>
        </authorList>
    </citation>
    <scope>NUCLEOTIDE SEQUENCE [LARGE SCALE GENOMIC DNA]</scope>
    <source>
        <strain evidence="15">FDAARGOS_387</strain>
    </source>
</reference>
<protein>
    <recommendedName>
        <fullName evidence="12">Fluoride-specific ion channel FluC</fullName>
    </recommendedName>
</protein>
<feature type="transmembrane region" description="Helical" evidence="12">
    <location>
        <begin position="37"/>
        <end position="59"/>
    </location>
</feature>
<proteinExistence type="inferred from homology"/>
<dbReference type="InterPro" id="IPR003691">
    <property type="entry name" value="FluC"/>
</dbReference>
<keyword evidence="8 12" id="KW-0472">Membrane</keyword>
<keyword evidence="5 12" id="KW-1133">Transmembrane helix</keyword>
<dbReference type="GO" id="GO:0005886">
    <property type="term" value="C:plasma membrane"/>
    <property type="evidence" value="ECO:0007669"/>
    <property type="project" value="UniProtKB-SubCell"/>
</dbReference>
<evidence type="ECO:0000256" key="3">
    <source>
        <dbReference type="ARBA" id="ARBA00022519"/>
    </source>
</evidence>
<evidence type="ECO:0000256" key="9">
    <source>
        <dbReference type="ARBA" id="ARBA00023303"/>
    </source>
</evidence>
<dbReference type="AlphaFoldDB" id="A0A2C6BYC5"/>
<dbReference type="GO" id="GO:0046872">
    <property type="term" value="F:metal ion binding"/>
    <property type="evidence" value="ECO:0007669"/>
    <property type="project" value="UniProtKB-KW"/>
</dbReference>
<evidence type="ECO:0000256" key="4">
    <source>
        <dbReference type="ARBA" id="ARBA00022692"/>
    </source>
</evidence>
<dbReference type="Pfam" id="PF02537">
    <property type="entry name" value="CRCB"/>
    <property type="match status" value="1"/>
</dbReference>
<keyword evidence="3" id="KW-0997">Cell inner membrane</keyword>
<keyword evidence="7 12" id="KW-0406">Ion transport</keyword>
<comment type="activity regulation">
    <text evidence="12">Na(+) is not transported, but it plays an essential structural role and its presence is essential for fluoride channel function.</text>
</comment>
<name>A0A2C6BYC5_9GAMM</name>
<dbReference type="EMBL" id="CAADJA010000002">
    <property type="protein sequence ID" value="VFS47286.1"/>
    <property type="molecule type" value="Genomic_DNA"/>
</dbReference>
<keyword evidence="12" id="KW-0813">Transport</keyword>
<feature type="binding site" evidence="12">
    <location>
        <position position="78"/>
    </location>
    <ligand>
        <name>Na(+)</name>
        <dbReference type="ChEBI" id="CHEBI:29101"/>
        <note>structural</note>
    </ligand>
</feature>
<comment type="similarity">
    <text evidence="10 12">Belongs to the fluoride channel Fluc/FEX (TC 1.A.43) family.</text>
</comment>
<evidence type="ECO:0000256" key="2">
    <source>
        <dbReference type="ARBA" id="ARBA00022475"/>
    </source>
</evidence>
<evidence type="ECO:0000256" key="8">
    <source>
        <dbReference type="ARBA" id="ARBA00023136"/>
    </source>
</evidence>
<evidence type="ECO:0000313" key="16">
    <source>
        <dbReference type="Proteomes" id="UP000373449"/>
    </source>
</evidence>
<evidence type="ECO:0000256" key="10">
    <source>
        <dbReference type="ARBA" id="ARBA00035120"/>
    </source>
</evidence>
<dbReference type="OrthoDB" id="9806299at2"/>